<dbReference type="EMBL" id="CP002831">
    <property type="protein sequence ID" value="AFC26268.1"/>
    <property type="molecule type" value="Genomic_DNA"/>
</dbReference>
<dbReference type="HOGENOM" id="CLU_2737736_0_0_10"/>
<evidence type="ECO:0000256" key="1">
    <source>
        <dbReference type="SAM" id="Phobius"/>
    </source>
</evidence>
<reference evidence="2 3" key="1">
    <citation type="journal article" date="2012" name="Stand. Genomic Sci.">
        <title>Complete genome sequencing and analysis of Saprospira grandis str. Lewin, a predatory marine bacterium.</title>
        <authorList>
            <person name="Saw J.H."/>
            <person name="Yuryev A."/>
            <person name="Kanbe M."/>
            <person name="Hou S."/>
            <person name="Young A.G."/>
            <person name="Aizawa S."/>
            <person name="Alam M."/>
        </authorList>
    </citation>
    <scope>NUCLEOTIDE SEQUENCE [LARGE SCALE GENOMIC DNA]</scope>
    <source>
        <strain evidence="2 3">Lewin</strain>
    </source>
</reference>
<sequence>MISFFFFLGACPPFGRAGLFAGSLLARPCVFFAALKKTWSGLRPPASIPKPLIYFFFFGLFLFWQKNAVVF</sequence>
<name>H6L0A4_SAPGL</name>
<keyword evidence="1" id="KW-1133">Transmembrane helix</keyword>
<keyword evidence="3" id="KW-1185">Reference proteome</keyword>
<proteinExistence type="predicted"/>
<evidence type="ECO:0000313" key="2">
    <source>
        <dbReference type="EMBL" id="AFC26268.1"/>
    </source>
</evidence>
<keyword evidence="1" id="KW-0812">Transmembrane</keyword>
<dbReference type="Proteomes" id="UP000007519">
    <property type="component" value="Chromosome"/>
</dbReference>
<dbReference type="STRING" id="984262.SGRA_3544"/>
<dbReference type="AlphaFoldDB" id="H6L0A4"/>
<feature type="transmembrane region" description="Helical" evidence="1">
    <location>
        <begin position="52"/>
        <end position="70"/>
    </location>
</feature>
<evidence type="ECO:0000313" key="3">
    <source>
        <dbReference type="Proteomes" id="UP000007519"/>
    </source>
</evidence>
<gene>
    <name evidence="2" type="ordered locus">SGRA_3544</name>
</gene>
<organism evidence="2 3">
    <name type="scientific">Saprospira grandis (strain Lewin)</name>
    <dbReference type="NCBI Taxonomy" id="984262"/>
    <lineage>
        <taxon>Bacteria</taxon>
        <taxon>Pseudomonadati</taxon>
        <taxon>Bacteroidota</taxon>
        <taxon>Saprospiria</taxon>
        <taxon>Saprospirales</taxon>
        <taxon>Saprospiraceae</taxon>
        <taxon>Saprospira</taxon>
    </lineage>
</organism>
<keyword evidence="1" id="KW-0472">Membrane</keyword>
<protein>
    <submittedName>
        <fullName evidence="2">Uncharacterized protein</fullName>
    </submittedName>
</protein>
<dbReference type="KEGG" id="sgn:SGRA_3544"/>
<accession>H6L0A4</accession>